<evidence type="ECO:0000256" key="1">
    <source>
        <dbReference type="SAM" id="MobiDB-lite"/>
    </source>
</evidence>
<feature type="region of interest" description="Disordered" evidence="1">
    <location>
        <begin position="1"/>
        <end position="24"/>
    </location>
</feature>
<reference evidence="2" key="1">
    <citation type="journal article" date="2022" name="bioRxiv">
        <title>Sequencing and chromosome-scale assembly of the giantPleurodeles waltlgenome.</title>
        <authorList>
            <person name="Brown T."/>
            <person name="Elewa A."/>
            <person name="Iarovenko S."/>
            <person name="Subramanian E."/>
            <person name="Araus A.J."/>
            <person name="Petzold A."/>
            <person name="Susuki M."/>
            <person name="Suzuki K.-i.T."/>
            <person name="Hayashi T."/>
            <person name="Toyoda A."/>
            <person name="Oliveira C."/>
            <person name="Osipova E."/>
            <person name="Leigh N.D."/>
            <person name="Simon A."/>
            <person name="Yun M.H."/>
        </authorList>
    </citation>
    <scope>NUCLEOTIDE SEQUENCE</scope>
    <source>
        <strain evidence="2">20211129_DDA</strain>
        <tissue evidence="2">Liver</tissue>
    </source>
</reference>
<feature type="region of interest" description="Disordered" evidence="1">
    <location>
        <begin position="113"/>
        <end position="159"/>
    </location>
</feature>
<sequence length="245" mass="27069">MPDAALKHPGGAHPIGRKTEHSPAPAMRLRAHTTSGSPMPVLLGTMLPCCWLPRPDTCSPALPEHPASLLNDAHVERCGPARATLPRRHPLWLSYTPHAWIAGACPGSLACRGPRGKRVETEENRHRPRGKRVETEENRHGNAPRVVPVSSPPSSPPANRSFLPVTHLRTWSGHASPEAWRLIHRYPRASGLRFRNGTPPFQIPTSFRSSGERFLRLLGQRPPDPSVPFRLITPVYSSSNSRRPP</sequence>
<feature type="compositionally biased region" description="Basic and acidic residues" evidence="1">
    <location>
        <begin position="117"/>
        <end position="140"/>
    </location>
</feature>
<accession>A0AAV7UNG7</accession>
<evidence type="ECO:0000313" key="2">
    <source>
        <dbReference type="EMBL" id="KAJ1189293.1"/>
    </source>
</evidence>
<dbReference type="Proteomes" id="UP001066276">
    <property type="component" value="Chromosome 3_1"/>
</dbReference>
<organism evidence="2 3">
    <name type="scientific">Pleurodeles waltl</name>
    <name type="common">Iberian ribbed newt</name>
    <dbReference type="NCBI Taxonomy" id="8319"/>
    <lineage>
        <taxon>Eukaryota</taxon>
        <taxon>Metazoa</taxon>
        <taxon>Chordata</taxon>
        <taxon>Craniata</taxon>
        <taxon>Vertebrata</taxon>
        <taxon>Euteleostomi</taxon>
        <taxon>Amphibia</taxon>
        <taxon>Batrachia</taxon>
        <taxon>Caudata</taxon>
        <taxon>Salamandroidea</taxon>
        <taxon>Salamandridae</taxon>
        <taxon>Pleurodelinae</taxon>
        <taxon>Pleurodeles</taxon>
    </lineage>
</organism>
<proteinExistence type="predicted"/>
<keyword evidence="3" id="KW-1185">Reference proteome</keyword>
<comment type="caution">
    <text evidence="2">The sequence shown here is derived from an EMBL/GenBank/DDBJ whole genome shotgun (WGS) entry which is preliminary data.</text>
</comment>
<protein>
    <submittedName>
        <fullName evidence="2">Uncharacterized protein</fullName>
    </submittedName>
</protein>
<evidence type="ECO:0000313" key="3">
    <source>
        <dbReference type="Proteomes" id="UP001066276"/>
    </source>
</evidence>
<dbReference type="AlphaFoldDB" id="A0AAV7UNG7"/>
<name>A0AAV7UNG7_PLEWA</name>
<dbReference type="EMBL" id="JANPWB010000005">
    <property type="protein sequence ID" value="KAJ1189293.1"/>
    <property type="molecule type" value="Genomic_DNA"/>
</dbReference>
<gene>
    <name evidence="2" type="ORF">NDU88_006041</name>
</gene>